<accession>A0A271J2V8</accession>
<dbReference type="SMART" id="SM00450">
    <property type="entry name" value="RHOD"/>
    <property type="match status" value="1"/>
</dbReference>
<dbReference type="PROSITE" id="PS50206">
    <property type="entry name" value="RHODANESE_3"/>
    <property type="match status" value="1"/>
</dbReference>
<evidence type="ECO:0000313" key="2">
    <source>
        <dbReference type="EMBL" id="PAP77832.1"/>
    </source>
</evidence>
<dbReference type="OrthoDB" id="9808735at2"/>
<dbReference type="SUPFAM" id="SSF52821">
    <property type="entry name" value="Rhodanese/Cell cycle control phosphatase"/>
    <property type="match status" value="1"/>
</dbReference>
<keyword evidence="3" id="KW-1185">Reference proteome</keyword>
<proteinExistence type="predicted"/>
<dbReference type="EMBL" id="MQWD01000001">
    <property type="protein sequence ID" value="PAP77832.1"/>
    <property type="molecule type" value="Genomic_DNA"/>
</dbReference>
<name>A0A271J2V8_9BACT</name>
<sequence>MTRTLAVVAVFAVVGFVAYQMLTGGASEPAEDVVAAIADGATVVDVRTDDEYAGGHVAGAIHANVFDDGFEQRMASLDRTEPVYLYCASGVRSGRAAAVLEGMGFERVVNAGGFDDLAAAGAPVDR</sequence>
<evidence type="ECO:0000259" key="1">
    <source>
        <dbReference type="PROSITE" id="PS50206"/>
    </source>
</evidence>
<feature type="domain" description="Rhodanese" evidence="1">
    <location>
        <begin position="37"/>
        <end position="126"/>
    </location>
</feature>
<dbReference type="PANTHER" id="PTHR43031:SF7">
    <property type="entry name" value="NITRIC OXIDE REDUCTASE FLRD-NAD(+) REDUCTASE"/>
    <property type="match status" value="1"/>
</dbReference>
<dbReference type="InterPro" id="IPR001763">
    <property type="entry name" value="Rhodanese-like_dom"/>
</dbReference>
<dbReference type="Pfam" id="PF00581">
    <property type="entry name" value="Rhodanese"/>
    <property type="match status" value="1"/>
</dbReference>
<protein>
    <recommendedName>
        <fullName evidence="1">Rhodanese domain-containing protein</fullName>
    </recommendedName>
</protein>
<dbReference type="InterPro" id="IPR050229">
    <property type="entry name" value="GlpE_sulfurtransferase"/>
</dbReference>
<comment type="caution">
    <text evidence="2">The sequence shown here is derived from an EMBL/GenBank/DDBJ whole genome shotgun (WGS) entry which is preliminary data.</text>
</comment>
<dbReference type="CDD" id="cd00158">
    <property type="entry name" value="RHOD"/>
    <property type="match status" value="1"/>
</dbReference>
<evidence type="ECO:0000313" key="3">
    <source>
        <dbReference type="Proteomes" id="UP000216339"/>
    </source>
</evidence>
<gene>
    <name evidence="2" type="ORF">BSZ37_15975</name>
</gene>
<organism evidence="2 3">
    <name type="scientific">Rubrivirga marina</name>
    <dbReference type="NCBI Taxonomy" id="1196024"/>
    <lineage>
        <taxon>Bacteria</taxon>
        <taxon>Pseudomonadati</taxon>
        <taxon>Rhodothermota</taxon>
        <taxon>Rhodothermia</taxon>
        <taxon>Rhodothermales</taxon>
        <taxon>Rubricoccaceae</taxon>
        <taxon>Rubrivirga</taxon>
    </lineage>
</organism>
<dbReference type="AlphaFoldDB" id="A0A271J2V8"/>
<dbReference type="PANTHER" id="PTHR43031">
    <property type="entry name" value="FAD-DEPENDENT OXIDOREDUCTASE"/>
    <property type="match status" value="1"/>
</dbReference>
<dbReference type="Proteomes" id="UP000216339">
    <property type="component" value="Unassembled WGS sequence"/>
</dbReference>
<dbReference type="Gene3D" id="3.40.250.10">
    <property type="entry name" value="Rhodanese-like domain"/>
    <property type="match status" value="1"/>
</dbReference>
<reference evidence="2 3" key="1">
    <citation type="submission" date="2016-11" db="EMBL/GenBank/DDBJ databases">
        <title>Study of marine rhodopsin-containing bacteria.</title>
        <authorList>
            <person name="Yoshizawa S."/>
            <person name="Kumagai Y."/>
            <person name="Kogure K."/>
        </authorList>
    </citation>
    <scope>NUCLEOTIDE SEQUENCE [LARGE SCALE GENOMIC DNA]</scope>
    <source>
        <strain evidence="2 3">SAORIC-28</strain>
    </source>
</reference>
<dbReference type="RefSeq" id="WP_095511503.1">
    <property type="nucleotide sequence ID" value="NZ_MQWD01000001.1"/>
</dbReference>
<dbReference type="InterPro" id="IPR036873">
    <property type="entry name" value="Rhodanese-like_dom_sf"/>
</dbReference>